<name>A0A927ZSR1_SELRU</name>
<evidence type="ECO:0000256" key="4">
    <source>
        <dbReference type="ARBA" id="ARBA00023136"/>
    </source>
</evidence>
<evidence type="ECO:0000256" key="2">
    <source>
        <dbReference type="ARBA" id="ARBA00022692"/>
    </source>
</evidence>
<evidence type="ECO:0000313" key="8">
    <source>
        <dbReference type="Proteomes" id="UP000772151"/>
    </source>
</evidence>
<protein>
    <submittedName>
        <fullName evidence="7">O-antigen ligase family protein</fullName>
    </submittedName>
</protein>
<comment type="subcellular location">
    <subcellularLocation>
        <location evidence="1">Membrane</location>
        <topology evidence="1">Multi-pass membrane protein</topology>
    </subcellularLocation>
</comment>
<proteinExistence type="predicted"/>
<feature type="transmembrane region" description="Helical" evidence="5">
    <location>
        <begin position="118"/>
        <end position="142"/>
    </location>
</feature>
<keyword evidence="4 5" id="KW-0472">Membrane</keyword>
<dbReference type="PANTHER" id="PTHR37422">
    <property type="entry name" value="TEICHURONIC ACID BIOSYNTHESIS PROTEIN TUAE"/>
    <property type="match status" value="1"/>
</dbReference>
<dbReference type="InterPro" id="IPR007016">
    <property type="entry name" value="O-antigen_ligase-rel_domated"/>
</dbReference>
<feature type="transmembrane region" description="Helical" evidence="5">
    <location>
        <begin position="226"/>
        <end position="243"/>
    </location>
</feature>
<accession>A0A927ZSR1</accession>
<feature type="transmembrane region" description="Helical" evidence="5">
    <location>
        <begin position="349"/>
        <end position="366"/>
    </location>
</feature>
<keyword evidence="3 5" id="KW-1133">Transmembrane helix</keyword>
<sequence>MWQKLINKDVIEKRVYIYLCLFAFANVLTVAGANIFMGLTTAGVLHRVIRYHDDLREVFQKQYLFWKIVGFLLLAILLSLPGALNPLQGIKLFFNDYIYRLMLPLAVLICVHERKKILHIAFCFLMAMFVNDLYVIVQGWMVYPRMNRDSLAGIMTWACLLAMYIPVGIIGLVRSEKAVSKCGWGLFVLASCMASILNATRGAWLAILVTLPIVVFMSLKDKRKFFACIAVAGIVFSVVYQVMPTFQQRMQSIMNPQERSNIERRLAWQSATNMLIEHPLTGVGFAQFQQNYKEHYVLPEAKITNLSHAHNNFFQFLAECGVLGFCAITALCGYLFCFATRGWYKSRRIVYLLLLAVIMGFFLHGLTEYTLRLAVCSKAFWLSIGLCFQWVNLTSNSRPEESS</sequence>
<keyword evidence="2 5" id="KW-0812">Transmembrane</keyword>
<dbReference type="PANTHER" id="PTHR37422:SF13">
    <property type="entry name" value="LIPOPOLYSACCHARIDE BIOSYNTHESIS PROTEIN PA4999-RELATED"/>
    <property type="match status" value="1"/>
</dbReference>
<organism evidence="7 8">
    <name type="scientific">Selenomonas ruminantium</name>
    <dbReference type="NCBI Taxonomy" id="971"/>
    <lineage>
        <taxon>Bacteria</taxon>
        <taxon>Bacillati</taxon>
        <taxon>Bacillota</taxon>
        <taxon>Negativicutes</taxon>
        <taxon>Selenomonadales</taxon>
        <taxon>Selenomonadaceae</taxon>
        <taxon>Selenomonas</taxon>
    </lineage>
</organism>
<reference evidence="7" key="1">
    <citation type="submission" date="2019-04" db="EMBL/GenBank/DDBJ databases">
        <title>Evolution of Biomass-Degrading Anaerobic Consortia Revealed by Metagenomics.</title>
        <authorList>
            <person name="Peng X."/>
        </authorList>
    </citation>
    <scope>NUCLEOTIDE SEQUENCE</scope>
    <source>
        <strain evidence="7">SIG242</strain>
    </source>
</reference>
<evidence type="ECO:0000256" key="3">
    <source>
        <dbReference type="ARBA" id="ARBA00022989"/>
    </source>
</evidence>
<gene>
    <name evidence="7" type="ORF">E7203_09260</name>
</gene>
<comment type="caution">
    <text evidence="7">The sequence shown here is derived from an EMBL/GenBank/DDBJ whole genome shotgun (WGS) entry which is preliminary data.</text>
</comment>
<dbReference type="InterPro" id="IPR051533">
    <property type="entry name" value="WaaL-like"/>
</dbReference>
<feature type="transmembrane region" description="Helical" evidence="5">
    <location>
        <begin position="154"/>
        <end position="173"/>
    </location>
</feature>
<keyword evidence="7" id="KW-0436">Ligase</keyword>
<evidence type="ECO:0000256" key="5">
    <source>
        <dbReference type="SAM" id="Phobius"/>
    </source>
</evidence>
<dbReference type="EMBL" id="SVCA01000008">
    <property type="protein sequence ID" value="MBE6085616.1"/>
    <property type="molecule type" value="Genomic_DNA"/>
</dbReference>
<dbReference type="Proteomes" id="UP000772151">
    <property type="component" value="Unassembled WGS sequence"/>
</dbReference>
<evidence type="ECO:0000313" key="7">
    <source>
        <dbReference type="EMBL" id="MBE6085616.1"/>
    </source>
</evidence>
<dbReference type="AlphaFoldDB" id="A0A927ZSR1"/>
<evidence type="ECO:0000259" key="6">
    <source>
        <dbReference type="Pfam" id="PF04932"/>
    </source>
</evidence>
<feature type="transmembrane region" description="Helical" evidence="5">
    <location>
        <begin position="92"/>
        <end position="111"/>
    </location>
</feature>
<feature type="transmembrane region" description="Helical" evidence="5">
    <location>
        <begin position="63"/>
        <end position="80"/>
    </location>
</feature>
<evidence type="ECO:0000256" key="1">
    <source>
        <dbReference type="ARBA" id="ARBA00004141"/>
    </source>
</evidence>
<feature type="domain" description="O-antigen ligase-related" evidence="6">
    <location>
        <begin position="187"/>
        <end position="327"/>
    </location>
</feature>
<dbReference type="GO" id="GO:0016020">
    <property type="term" value="C:membrane"/>
    <property type="evidence" value="ECO:0007669"/>
    <property type="project" value="UniProtKB-SubCell"/>
</dbReference>
<feature type="transmembrane region" description="Helical" evidence="5">
    <location>
        <begin position="15"/>
        <end position="42"/>
    </location>
</feature>
<dbReference type="GO" id="GO:0016874">
    <property type="term" value="F:ligase activity"/>
    <property type="evidence" value="ECO:0007669"/>
    <property type="project" value="UniProtKB-KW"/>
</dbReference>
<dbReference type="RefSeq" id="WP_303669732.1">
    <property type="nucleotide sequence ID" value="NZ_SVCA01000008.1"/>
</dbReference>
<dbReference type="Pfam" id="PF04932">
    <property type="entry name" value="Wzy_C"/>
    <property type="match status" value="1"/>
</dbReference>
<feature type="transmembrane region" description="Helical" evidence="5">
    <location>
        <begin position="313"/>
        <end position="337"/>
    </location>
</feature>
<feature type="transmembrane region" description="Helical" evidence="5">
    <location>
        <begin position="178"/>
        <end position="197"/>
    </location>
</feature>
<feature type="transmembrane region" description="Helical" evidence="5">
    <location>
        <begin position="203"/>
        <end position="219"/>
    </location>
</feature>